<name>A0A2T3ADG2_9PEZI</name>
<dbReference type="Proteomes" id="UP000241462">
    <property type="component" value="Unassembled WGS sequence"/>
</dbReference>
<dbReference type="OrthoDB" id="5620at2759"/>
<keyword evidence="4" id="KW-1185">Reference proteome</keyword>
<reference evidence="3 4" key="1">
    <citation type="journal article" date="2018" name="Mycol. Prog.">
        <title>Coniella lustricola, a new species from submerged detritus.</title>
        <authorList>
            <person name="Raudabaugh D.B."/>
            <person name="Iturriaga T."/>
            <person name="Carver A."/>
            <person name="Mondo S."/>
            <person name="Pangilinan J."/>
            <person name="Lipzen A."/>
            <person name="He G."/>
            <person name="Amirebrahimi M."/>
            <person name="Grigoriev I.V."/>
            <person name="Miller A.N."/>
        </authorList>
    </citation>
    <scope>NUCLEOTIDE SEQUENCE [LARGE SCALE GENOMIC DNA]</scope>
    <source>
        <strain evidence="3 4">B22-T-1</strain>
    </source>
</reference>
<dbReference type="Pfam" id="PF11951">
    <property type="entry name" value="Fungal_trans_2"/>
    <property type="match status" value="1"/>
</dbReference>
<evidence type="ECO:0000313" key="4">
    <source>
        <dbReference type="Proteomes" id="UP000241462"/>
    </source>
</evidence>
<organism evidence="3 4">
    <name type="scientific">Coniella lustricola</name>
    <dbReference type="NCBI Taxonomy" id="2025994"/>
    <lineage>
        <taxon>Eukaryota</taxon>
        <taxon>Fungi</taxon>
        <taxon>Dikarya</taxon>
        <taxon>Ascomycota</taxon>
        <taxon>Pezizomycotina</taxon>
        <taxon>Sordariomycetes</taxon>
        <taxon>Sordariomycetidae</taxon>
        <taxon>Diaporthales</taxon>
        <taxon>Schizoparmaceae</taxon>
        <taxon>Coniella</taxon>
    </lineage>
</organism>
<feature type="compositionally biased region" description="Basic residues" evidence="2">
    <location>
        <begin position="91"/>
        <end position="105"/>
    </location>
</feature>
<gene>
    <name evidence="3" type="ORF">BD289DRAFT_429176</name>
</gene>
<protein>
    <submittedName>
        <fullName evidence="3">Uncharacterized protein</fullName>
    </submittedName>
</protein>
<accession>A0A2T3ADG2</accession>
<evidence type="ECO:0000256" key="1">
    <source>
        <dbReference type="ARBA" id="ARBA00023242"/>
    </source>
</evidence>
<dbReference type="PANTHER" id="PTHR37540:SF5">
    <property type="entry name" value="TRANSCRIPTION FACTOR DOMAIN-CONTAINING PROTEIN"/>
    <property type="match status" value="1"/>
</dbReference>
<proteinExistence type="predicted"/>
<dbReference type="InterPro" id="IPR021858">
    <property type="entry name" value="Fun_TF"/>
</dbReference>
<feature type="compositionally biased region" description="Low complexity" evidence="2">
    <location>
        <begin position="47"/>
        <end position="56"/>
    </location>
</feature>
<feature type="region of interest" description="Disordered" evidence="2">
    <location>
        <begin position="85"/>
        <end position="118"/>
    </location>
</feature>
<evidence type="ECO:0000256" key="2">
    <source>
        <dbReference type="SAM" id="MobiDB-lite"/>
    </source>
</evidence>
<dbReference type="PANTHER" id="PTHR37540">
    <property type="entry name" value="TRANSCRIPTION FACTOR (ACR-2), PUTATIVE-RELATED-RELATED"/>
    <property type="match status" value="1"/>
</dbReference>
<feature type="compositionally biased region" description="Polar residues" evidence="2">
    <location>
        <begin position="57"/>
        <end position="67"/>
    </location>
</feature>
<feature type="region of interest" description="Disordered" evidence="2">
    <location>
        <begin position="1"/>
        <end position="67"/>
    </location>
</feature>
<dbReference type="EMBL" id="KZ678408">
    <property type="protein sequence ID" value="PSR92299.1"/>
    <property type="molecule type" value="Genomic_DNA"/>
</dbReference>
<evidence type="ECO:0000313" key="3">
    <source>
        <dbReference type="EMBL" id="PSR92299.1"/>
    </source>
</evidence>
<feature type="compositionally biased region" description="Low complexity" evidence="2">
    <location>
        <begin position="1"/>
        <end position="39"/>
    </location>
</feature>
<dbReference type="AlphaFoldDB" id="A0A2T3ADG2"/>
<dbReference type="InParanoid" id="A0A2T3ADG2"/>
<keyword evidence="1" id="KW-0539">Nucleus</keyword>
<sequence length="369" mass="39921">MLTVSSSLSAAAAAAAPSALPQSSVHMPSSSNHCSSHSGSSKHKARSSSSSAASSSTRQKNSPSSCEPASELRFFMYSDPAQAKSADNKKLVRSHVARASHAKSRREREAGGESSSGSYAVAGLPTTMAYEDSQPDGYAYYDDGVAMFDASTTSYDSSVQYAQHGPAYPSSPYSVPQAATASTHMSQWDDHLLYHYINVLVPSRHSPCDHPAHPIDVAAYRRGMTGPWIAFCQTDQGLLQGIFQAACHSLAKWHRRSGTVKDAEMYEQRALHYRGECLRYMRETMPAAGQRVTDNAIGIALLLSFNEYIAGDLREAQQHIAACEYMVDMAGGYQYLGVGGFLAQLIQWFKQELAMATGQSSKSSGKKRS</sequence>
<dbReference type="STRING" id="2025994.A0A2T3ADG2"/>